<dbReference type="CDD" id="cd00009">
    <property type="entry name" value="AAA"/>
    <property type="match status" value="1"/>
</dbReference>
<evidence type="ECO:0000256" key="4">
    <source>
        <dbReference type="ARBA" id="ARBA00023012"/>
    </source>
</evidence>
<evidence type="ECO:0000313" key="11">
    <source>
        <dbReference type="Proteomes" id="UP000756530"/>
    </source>
</evidence>
<dbReference type="Pfam" id="PF25601">
    <property type="entry name" value="AAA_lid_14"/>
    <property type="match status" value="1"/>
</dbReference>
<dbReference type="Pfam" id="PF02954">
    <property type="entry name" value="HTH_8"/>
    <property type="match status" value="1"/>
</dbReference>
<evidence type="ECO:0000256" key="1">
    <source>
        <dbReference type="ARBA" id="ARBA00022553"/>
    </source>
</evidence>
<name>A0ABS6T5D5_9RHOB</name>
<keyword evidence="6" id="KW-0804">Transcription</keyword>
<dbReference type="EMBL" id="JAHUZE010000002">
    <property type="protein sequence ID" value="MBV7379577.1"/>
    <property type="molecule type" value="Genomic_DNA"/>
</dbReference>
<comment type="caution">
    <text evidence="10">The sequence shown here is derived from an EMBL/GenBank/DDBJ whole genome shotgun (WGS) entry which is preliminary data.</text>
</comment>
<evidence type="ECO:0000256" key="2">
    <source>
        <dbReference type="ARBA" id="ARBA00022741"/>
    </source>
</evidence>
<dbReference type="RefSeq" id="WP_218392696.1">
    <property type="nucleotide sequence ID" value="NZ_JAHUZE010000002.1"/>
</dbReference>
<reference evidence="10 11" key="1">
    <citation type="submission" date="2021-05" db="EMBL/GenBank/DDBJ databases">
        <title>Culturable bacteria isolated from Daya Bay.</title>
        <authorList>
            <person name="Zheng W."/>
            <person name="Yu S."/>
            <person name="Huang Y."/>
        </authorList>
    </citation>
    <scope>NUCLEOTIDE SEQUENCE [LARGE SCALE GENOMIC DNA]</scope>
    <source>
        <strain evidence="10 11">DP4N28-5</strain>
    </source>
</reference>
<dbReference type="InterPro" id="IPR025944">
    <property type="entry name" value="Sigma_54_int_dom_CS"/>
</dbReference>
<feature type="modified residue" description="4-aspartylphosphate" evidence="7">
    <location>
        <position position="52"/>
    </location>
</feature>
<dbReference type="PANTHER" id="PTHR32071">
    <property type="entry name" value="TRANSCRIPTIONAL REGULATORY PROTEIN"/>
    <property type="match status" value="1"/>
</dbReference>
<accession>A0ABS6T5D5</accession>
<keyword evidence="5" id="KW-0805">Transcription regulation</keyword>
<dbReference type="PROSITE" id="PS50110">
    <property type="entry name" value="RESPONSE_REGULATORY"/>
    <property type="match status" value="1"/>
</dbReference>
<protein>
    <submittedName>
        <fullName evidence="10">Sigma-54 dependent transcriptional regulator</fullName>
    </submittedName>
</protein>
<dbReference type="Proteomes" id="UP000756530">
    <property type="component" value="Unassembled WGS sequence"/>
</dbReference>
<evidence type="ECO:0000256" key="3">
    <source>
        <dbReference type="ARBA" id="ARBA00022840"/>
    </source>
</evidence>
<dbReference type="InterPro" id="IPR058031">
    <property type="entry name" value="AAA_lid_NorR"/>
</dbReference>
<keyword evidence="4" id="KW-0902">Two-component regulatory system</keyword>
<evidence type="ECO:0000259" key="9">
    <source>
        <dbReference type="PROSITE" id="PS50110"/>
    </source>
</evidence>
<dbReference type="Pfam" id="PF00158">
    <property type="entry name" value="Sigma54_activat"/>
    <property type="match status" value="1"/>
</dbReference>
<dbReference type="PROSITE" id="PS50045">
    <property type="entry name" value="SIGMA54_INTERACT_4"/>
    <property type="match status" value="1"/>
</dbReference>
<dbReference type="InterPro" id="IPR002078">
    <property type="entry name" value="Sigma_54_int"/>
</dbReference>
<evidence type="ECO:0000313" key="10">
    <source>
        <dbReference type="EMBL" id="MBV7379577.1"/>
    </source>
</evidence>
<dbReference type="InterPro" id="IPR003593">
    <property type="entry name" value="AAA+_ATPase"/>
</dbReference>
<organism evidence="10 11">
    <name type="scientific">Maritimibacter dapengensis</name>
    <dbReference type="NCBI Taxonomy" id="2836868"/>
    <lineage>
        <taxon>Bacteria</taxon>
        <taxon>Pseudomonadati</taxon>
        <taxon>Pseudomonadota</taxon>
        <taxon>Alphaproteobacteria</taxon>
        <taxon>Rhodobacterales</taxon>
        <taxon>Roseobacteraceae</taxon>
        <taxon>Maritimibacter</taxon>
    </lineage>
</organism>
<keyword evidence="2" id="KW-0547">Nucleotide-binding</keyword>
<sequence>MTDILIVDDERDIRELISDILEDEGYTTRKAGTSDEAMAAVKSQPPALMILDIWLKDSTMDGIDILKVVKREYPEVPVVIISGHGNIEIAVAAIKQGAYDFIEKPFNIDQLMVVISRAMETSRLRRENVELKRQGTGPVEMIGASASFKSLKSNLEKVMRSNGRVLLTGPAGSGKELAARTIHAGSDRAGAPFVIVNSAAVEPDQMEDVLFGRESSDRGIEEGLLEKANGGVIYFDEVADMPPGTQSKILRVLVEQSFTRVGGSDKIDVDVRVISSTTRDLQAEIAAKRFREELYHRLNVVPIAVPPLSDRREDIPVLASYFIEVFNATQGLPLRDVSEEAVAMLQAMSWPGNVRQLKNVVERVLILGDGTGPIEAGELPGAESGGDDGAATPGTIALPTALATLPLREAREAFEREYLMTQINRFGGNISRTANFVGMERSALHRKLKSLGIVTGNKSGARVAYVAEDGSDQAEAS</sequence>
<proteinExistence type="predicted"/>
<dbReference type="SMART" id="SM00448">
    <property type="entry name" value="REC"/>
    <property type="match status" value="1"/>
</dbReference>
<dbReference type="PANTHER" id="PTHR32071:SF17">
    <property type="entry name" value="TRANSCRIPTIONAL REGULATOR (NTRC FAMILY)"/>
    <property type="match status" value="1"/>
</dbReference>
<keyword evidence="11" id="KW-1185">Reference proteome</keyword>
<dbReference type="Pfam" id="PF00072">
    <property type="entry name" value="Response_reg"/>
    <property type="match status" value="1"/>
</dbReference>
<evidence type="ECO:0000256" key="6">
    <source>
        <dbReference type="ARBA" id="ARBA00023163"/>
    </source>
</evidence>
<gene>
    <name evidence="10" type="ORF">KJP28_11620</name>
</gene>
<evidence type="ECO:0000259" key="8">
    <source>
        <dbReference type="PROSITE" id="PS50045"/>
    </source>
</evidence>
<feature type="domain" description="Sigma-54 factor interaction" evidence="8">
    <location>
        <begin position="141"/>
        <end position="366"/>
    </location>
</feature>
<feature type="domain" description="Response regulatory" evidence="9">
    <location>
        <begin position="3"/>
        <end position="119"/>
    </location>
</feature>
<evidence type="ECO:0000256" key="5">
    <source>
        <dbReference type="ARBA" id="ARBA00023015"/>
    </source>
</evidence>
<dbReference type="PROSITE" id="PS00688">
    <property type="entry name" value="SIGMA54_INTERACT_3"/>
    <property type="match status" value="1"/>
</dbReference>
<dbReference type="CDD" id="cd17550">
    <property type="entry name" value="REC_NtrX-like"/>
    <property type="match status" value="1"/>
</dbReference>
<dbReference type="SMART" id="SM00382">
    <property type="entry name" value="AAA"/>
    <property type="match status" value="1"/>
</dbReference>
<evidence type="ECO:0000256" key="7">
    <source>
        <dbReference type="PROSITE-ProRule" id="PRU00169"/>
    </source>
</evidence>
<dbReference type="InterPro" id="IPR001789">
    <property type="entry name" value="Sig_transdc_resp-reg_receiver"/>
</dbReference>
<dbReference type="InterPro" id="IPR002197">
    <property type="entry name" value="HTH_Fis"/>
</dbReference>
<keyword evidence="3" id="KW-0067">ATP-binding</keyword>
<keyword evidence="1 7" id="KW-0597">Phosphoprotein</keyword>